<dbReference type="InterPro" id="IPR018200">
    <property type="entry name" value="USP_CS"/>
</dbReference>
<dbReference type="EC" id="3.4.19.12" evidence="3"/>
<feature type="region of interest" description="Disordered" evidence="8">
    <location>
        <begin position="685"/>
        <end position="729"/>
    </location>
</feature>
<evidence type="ECO:0000256" key="2">
    <source>
        <dbReference type="ARBA" id="ARBA00009085"/>
    </source>
</evidence>
<feature type="region of interest" description="Disordered" evidence="8">
    <location>
        <begin position="262"/>
        <end position="297"/>
    </location>
</feature>
<dbReference type="EMBL" id="JAULSV010000002">
    <property type="protein sequence ID" value="KAK0651943.1"/>
    <property type="molecule type" value="Genomic_DNA"/>
</dbReference>
<name>A0AA39YFZ7_9PEZI</name>
<dbReference type="Proteomes" id="UP001174936">
    <property type="component" value="Unassembled WGS sequence"/>
</dbReference>
<keyword evidence="5" id="KW-0833">Ubl conjugation pathway</keyword>
<keyword evidence="7" id="KW-0788">Thiol protease</keyword>
<feature type="compositionally biased region" description="Basic and acidic residues" evidence="8">
    <location>
        <begin position="550"/>
        <end position="576"/>
    </location>
</feature>
<feature type="compositionally biased region" description="Low complexity" evidence="8">
    <location>
        <begin position="281"/>
        <end position="292"/>
    </location>
</feature>
<dbReference type="Gene3D" id="3.90.70.10">
    <property type="entry name" value="Cysteine proteinases"/>
    <property type="match status" value="1"/>
</dbReference>
<keyword evidence="4" id="KW-0645">Protease</keyword>
<evidence type="ECO:0000256" key="3">
    <source>
        <dbReference type="ARBA" id="ARBA00012759"/>
    </source>
</evidence>
<evidence type="ECO:0000256" key="9">
    <source>
        <dbReference type="SAM" id="Phobius"/>
    </source>
</evidence>
<proteinExistence type="inferred from homology"/>
<evidence type="ECO:0000256" key="6">
    <source>
        <dbReference type="ARBA" id="ARBA00022801"/>
    </source>
</evidence>
<dbReference type="InterPro" id="IPR001394">
    <property type="entry name" value="Peptidase_C19_UCH"/>
</dbReference>
<comment type="similarity">
    <text evidence="2">Belongs to the peptidase C19 family.</text>
</comment>
<sequence>MNSDARRVLSHYDAYQSPDFYQPYYSLRGLWDRLSNPAAVIPTLVLALTIAYQVAFQQGRLPALRYVIWDWVVFAIPATFLFAVECWLDPPLFPVPMLQVQSRSHAAKSEALRRILRLDKPGGLMMSVSQAGRRGLNGLSSVTLGNKSVVDQPPGLGNFNNSCYQNSILQSLAALKTFPEYLSSVSAPTDDRPVVQTADALRTLIHDLNDPANNGRTLWPPQVLKNMSTWQQQDAQEYFSKLLDEIDKEIIKSTKRLRRPPSFEVDLANDDTSASQHSDDSGYQSLSSLSKSSTEHRVNRNPLEGLVAQRVACVACGYCEGLSMIPFNCLTLNLGINRPEHDLYERLDNYTKVEAIKGVECPKCSLLKYQHIVKQILEKSPDGLPELRERLAAIEEALAEESFDDKTLEEKCKIQPQKRVTSTKTKQVVIARPPQSLAIHMNRSVFDENTGRMFKNLAAVRFPRTLDLGPWCLGSANEYTATENGNGKVTGDARNEEQWLLDPLLSMVAGDQRPSKITGPIYELRAVVTHYGQHENGHYVCYRRHKTPKREVKTVQDDEKPPHLVSEEHDDTKSERDDVESVVNESTADETAAEDKKATGYGNADEWVDVDSEEDGFSWYRLSDHDVTKEDEITVLGQGGVFMLFYDCVDPNSVMVSDAADGFVDARSGSFESEEEGINQVQQLLTPPATDPSEDRSPKSVEAATPGAADGDVLSKAVSVPLPDDDRDF</sequence>
<dbReference type="AlphaFoldDB" id="A0AA39YFZ7"/>
<keyword evidence="12" id="KW-1185">Reference proteome</keyword>
<comment type="catalytic activity">
    <reaction evidence="1">
        <text>Thiol-dependent hydrolysis of ester, thioester, amide, peptide and isopeptide bonds formed by the C-terminal Gly of ubiquitin (a 76-residue protein attached to proteins as an intracellular targeting signal).</text>
        <dbReference type="EC" id="3.4.19.12"/>
    </reaction>
</comment>
<dbReference type="GO" id="GO:0004843">
    <property type="term" value="F:cysteine-type deubiquitinase activity"/>
    <property type="evidence" value="ECO:0007669"/>
    <property type="project" value="UniProtKB-EC"/>
</dbReference>
<evidence type="ECO:0000256" key="1">
    <source>
        <dbReference type="ARBA" id="ARBA00000707"/>
    </source>
</evidence>
<evidence type="ECO:0000259" key="10">
    <source>
        <dbReference type="PROSITE" id="PS50235"/>
    </source>
</evidence>
<dbReference type="CDD" id="cd02662">
    <property type="entry name" value="Peptidase_C19F"/>
    <property type="match status" value="1"/>
</dbReference>
<accession>A0AA39YFZ7</accession>
<evidence type="ECO:0000256" key="4">
    <source>
        <dbReference type="ARBA" id="ARBA00022670"/>
    </source>
</evidence>
<dbReference type="GO" id="GO:0006508">
    <property type="term" value="P:proteolysis"/>
    <property type="evidence" value="ECO:0007669"/>
    <property type="project" value="UniProtKB-KW"/>
</dbReference>
<feature type="transmembrane region" description="Helical" evidence="9">
    <location>
        <begin position="34"/>
        <end position="54"/>
    </location>
</feature>
<evidence type="ECO:0000313" key="12">
    <source>
        <dbReference type="Proteomes" id="UP001174936"/>
    </source>
</evidence>
<reference evidence="11" key="1">
    <citation type="submission" date="2023-06" db="EMBL/GenBank/DDBJ databases">
        <title>Genome-scale phylogeny and comparative genomics of the fungal order Sordariales.</title>
        <authorList>
            <consortium name="Lawrence Berkeley National Laboratory"/>
            <person name="Hensen N."/>
            <person name="Bonometti L."/>
            <person name="Westerberg I."/>
            <person name="Brannstrom I.O."/>
            <person name="Guillou S."/>
            <person name="Cros-Aarteil S."/>
            <person name="Calhoun S."/>
            <person name="Haridas S."/>
            <person name="Kuo A."/>
            <person name="Mondo S."/>
            <person name="Pangilinan J."/>
            <person name="Riley R."/>
            <person name="Labutti K."/>
            <person name="Andreopoulos B."/>
            <person name="Lipzen A."/>
            <person name="Chen C."/>
            <person name="Yanf M."/>
            <person name="Daum C."/>
            <person name="Ng V."/>
            <person name="Clum A."/>
            <person name="Steindorff A."/>
            <person name="Ohm R."/>
            <person name="Martin F."/>
            <person name="Silar P."/>
            <person name="Natvig D."/>
            <person name="Lalanne C."/>
            <person name="Gautier V."/>
            <person name="Ament-Velasquez S.L."/>
            <person name="Kruys A."/>
            <person name="Hutchinson M.I."/>
            <person name="Powell A.J."/>
            <person name="Barry K."/>
            <person name="Miller A.N."/>
            <person name="Grigoriev I.V."/>
            <person name="Debuchy R."/>
            <person name="Gladieux P."/>
            <person name="Thoren M.H."/>
            <person name="Johannesson H."/>
        </authorList>
    </citation>
    <scope>NUCLEOTIDE SEQUENCE</scope>
    <source>
        <strain evidence="11">SMH2532-1</strain>
    </source>
</reference>
<evidence type="ECO:0000256" key="8">
    <source>
        <dbReference type="SAM" id="MobiDB-lite"/>
    </source>
</evidence>
<dbReference type="PANTHER" id="PTHR24006">
    <property type="entry name" value="UBIQUITIN CARBOXYL-TERMINAL HYDROLASE"/>
    <property type="match status" value="1"/>
</dbReference>
<dbReference type="PROSITE" id="PS50235">
    <property type="entry name" value="USP_3"/>
    <property type="match status" value="1"/>
</dbReference>
<evidence type="ECO:0000313" key="11">
    <source>
        <dbReference type="EMBL" id="KAK0651943.1"/>
    </source>
</evidence>
<keyword evidence="9" id="KW-0472">Membrane</keyword>
<organism evidence="11 12">
    <name type="scientific">Cercophora newfieldiana</name>
    <dbReference type="NCBI Taxonomy" id="92897"/>
    <lineage>
        <taxon>Eukaryota</taxon>
        <taxon>Fungi</taxon>
        <taxon>Dikarya</taxon>
        <taxon>Ascomycota</taxon>
        <taxon>Pezizomycotina</taxon>
        <taxon>Sordariomycetes</taxon>
        <taxon>Sordariomycetidae</taxon>
        <taxon>Sordariales</taxon>
        <taxon>Lasiosphaeriaceae</taxon>
        <taxon>Cercophora</taxon>
    </lineage>
</organism>
<keyword evidence="9" id="KW-0812">Transmembrane</keyword>
<evidence type="ECO:0000256" key="7">
    <source>
        <dbReference type="ARBA" id="ARBA00022807"/>
    </source>
</evidence>
<dbReference type="SUPFAM" id="SSF54001">
    <property type="entry name" value="Cysteine proteinases"/>
    <property type="match status" value="1"/>
</dbReference>
<gene>
    <name evidence="11" type="ORF">B0T16DRAFT_405040</name>
</gene>
<evidence type="ECO:0000256" key="5">
    <source>
        <dbReference type="ARBA" id="ARBA00022786"/>
    </source>
</evidence>
<dbReference type="PANTHER" id="PTHR24006:SF888">
    <property type="entry name" value="UBIQUITIN CARBOXYL-TERMINAL HYDROLASE 30"/>
    <property type="match status" value="1"/>
</dbReference>
<dbReference type="GO" id="GO:0016579">
    <property type="term" value="P:protein deubiquitination"/>
    <property type="evidence" value="ECO:0007669"/>
    <property type="project" value="InterPro"/>
</dbReference>
<dbReference type="InterPro" id="IPR028889">
    <property type="entry name" value="USP"/>
</dbReference>
<dbReference type="InterPro" id="IPR038765">
    <property type="entry name" value="Papain-like_cys_pep_sf"/>
</dbReference>
<keyword evidence="9" id="KW-1133">Transmembrane helix</keyword>
<protein>
    <recommendedName>
        <fullName evidence="3">ubiquitinyl hydrolase 1</fullName>
        <ecNumber evidence="3">3.4.19.12</ecNumber>
    </recommendedName>
</protein>
<comment type="caution">
    <text evidence="11">The sequence shown here is derived from an EMBL/GenBank/DDBJ whole genome shotgun (WGS) entry which is preliminary data.</text>
</comment>
<dbReference type="GO" id="GO:0005634">
    <property type="term" value="C:nucleus"/>
    <property type="evidence" value="ECO:0007669"/>
    <property type="project" value="TreeGrafter"/>
</dbReference>
<dbReference type="Pfam" id="PF00443">
    <property type="entry name" value="UCH"/>
    <property type="match status" value="1"/>
</dbReference>
<dbReference type="InterPro" id="IPR050164">
    <property type="entry name" value="Peptidase_C19"/>
</dbReference>
<keyword evidence="6" id="KW-0378">Hydrolase</keyword>
<feature type="region of interest" description="Disordered" evidence="8">
    <location>
        <begin position="550"/>
        <end position="600"/>
    </location>
</feature>
<dbReference type="GO" id="GO:0005829">
    <property type="term" value="C:cytosol"/>
    <property type="evidence" value="ECO:0007669"/>
    <property type="project" value="TreeGrafter"/>
</dbReference>
<dbReference type="PROSITE" id="PS00973">
    <property type="entry name" value="USP_2"/>
    <property type="match status" value="1"/>
</dbReference>
<feature type="domain" description="USP" evidence="10">
    <location>
        <begin position="154"/>
        <end position="649"/>
    </location>
</feature>